<accession>E3BMY1</accession>
<comment type="caution">
    <text evidence="1">The sequence shown here is derived from an EMBL/GenBank/DDBJ whole genome shotgun (WGS) entry which is preliminary data.</text>
</comment>
<reference evidence="1 2" key="1">
    <citation type="journal article" date="2012" name="Int. J. Syst. Evol. Microbiol.">
        <title>Vibrio caribbeanicus sp. nov., isolated from the marine sponge Scleritoderma cyanea.</title>
        <authorList>
            <person name="Hoffmann M."/>
            <person name="Monday S.R."/>
            <person name="Allard M.W."/>
            <person name="Strain E.A."/>
            <person name="Whittaker P."/>
            <person name="Naum M."/>
            <person name="McCarthy P.J."/>
            <person name="Lopez J.V."/>
            <person name="Fischer M."/>
            <person name="Brown E.W."/>
        </authorList>
    </citation>
    <scope>NUCLEOTIDE SEQUENCE [LARGE SCALE GENOMIC DNA]</scope>
    <source>
        <strain evidence="1 2">ATCC BAA-2122</strain>
    </source>
</reference>
<protein>
    <submittedName>
        <fullName evidence="1">Uncharacterized protein</fullName>
    </submittedName>
</protein>
<dbReference type="STRING" id="796620.VIBC2010_10976"/>
<proteinExistence type="predicted"/>
<dbReference type="AlphaFoldDB" id="E3BMY1"/>
<dbReference type="Proteomes" id="UP000002943">
    <property type="component" value="Unassembled WGS sequence"/>
</dbReference>
<sequence length="100" mass="12088">MRYWGVICCEDESIKSWLRKAISCDIYLLIVRNLDYQFVLFYSENNLFYFSHQHSKEILLLWLPDMNCVFKQDSSTPSLLYYEHPYLEKTSNNKSLEKET</sequence>
<dbReference type="EMBL" id="AEIU01000091">
    <property type="protein sequence ID" value="EFP95607.1"/>
    <property type="molecule type" value="Genomic_DNA"/>
</dbReference>
<gene>
    <name evidence="1" type="ORF">VIBC2010_10976</name>
</gene>
<name>E3BMY1_9VIBR</name>
<evidence type="ECO:0000313" key="2">
    <source>
        <dbReference type="Proteomes" id="UP000002943"/>
    </source>
</evidence>
<evidence type="ECO:0000313" key="1">
    <source>
        <dbReference type="EMBL" id="EFP95607.1"/>
    </source>
</evidence>
<organism evidence="1 2">
    <name type="scientific">Vibrio caribbeanicus ATCC BAA-2122</name>
    <dbReference type="NCBI Taxonomy" id="796620"/>
    <lineage>
        <taxon>Bacteria</taxon>
        <taxon>Pseudomonadati</taxon>
        <taxon>Pseudomonadota</taxon>
        <taxon>Gammaproteobacteria</taxon>
        <taxon>Vibrionales</taxon>
        <taxon>Vibrionaceae</taxon>
        <taxon>Vibrio</taxon>
    </lineage>
</organism>
<keyword evidence="2" id="KW-1185">Reference proteome</keyword>